<dbReference type="Pfam" id="PF00089">
    <property type="entry name" value="Trypsin"/>
    <property type="match status" value="1"/>
</dbReference>
<dbReference type="GO" id="GO:0007586">
    <property type="term" value="P:digestion"/>
    <property type="evidence" value="ECO:0007669"/>
    <property type="project" value="UniProtKB-KW"/>
</dbReference>
<dbReference type="CDD" id="cd00190">
    <property type="entry name" value="Tryp_SPc"/>
    <property type="match status" value="1"/>
</dbReference>
<dbReference type="AlphaFoldDB" id="A0A182FS64"/>
<keyword evidence="4" id="KW-0222">Digestion</keyword>
<keyword evidence="3" id="KW-0645">Protease</keyword>
<keyword evidence="6" id="KW-0720">Serine protease</keyword>
<dbReference type="InterPro" id="IPR001314">
    <property type="entry name" value="Peptidase_S1A"/>
</dbReference>
<dbReference type="EnsemblMetazoa" id="AALB009390-RA">
    <property type="protein sequence ID" value="AALB009390-PA"/>
    <property type="gene ID" value="AALB009390"/>
</dbReference>
<dbReference type="GO" id="GO:0004252">
    <property type="term" value="F:serine-type endopeptidase activity"/>
    <property type="evidence" value="ECO:0007669"/>
    <property type="project" value="InterPro"/>
</dbReference>
<reference evidence="10 11" key="1">
    <citation type="journal article" date="2017" name="G3 (Bethesda)">
        <title>The Physical Genome Mapping of Anopheles albimanus Corrected Scaffold Misassemblies and Identified Interarm Rearrangements in Genus Anopheles.</title>
        <authorList>
            <person name="Artemov G.N."/>
            <person name="Peery A.N."/>
            <person name="Jiang X."/>
            <person name="Tu Z."/>
            <person name="Stegniy V.N."/>
            <person name="Sharakhova M.V."/>
            <person name="Sharakhov I.V."/>
        </authorList>
    </citation>
    <scope>NUCLEOTIDE SEQUENCE [LARGE SCALE GENOMIC DNA]</scope>
    <source>
        <strain evidence="10 11">ALBI9_A</strain>
    </source>
</reference>
<evidence type="ECO:0000313" key="10">
    <source>
        <dbReference type="EnsemblMetazoa" id="AALB009390-PA"/>
    </source>
</evidence>
<dbReference type="PROSITE" id="PS00134">
    <property type="entry name" value="TRYPSIN_HIS"/>
    <property type="match status" value="1"/>
</dbReference>
<keyword evidence="8" id="KW-1015">Disulfide bond</keyword>
<dbReference type="VEuPathDB" id="VectorBase:AALB009390"/>
<dbReference type="GO" id="GO:0016485">
    <property type="term" value="P:protein processing"/>
    <property type="evidence" value="ECO:0007669"/>
    <property type="project" value="UniProtKB-ARBA"/>
</dbReference>
<keyword evidence="7" id="KW-0865">Zymogen</keyword>
<sequence length="359" mass="39478">TDHVSSENRSKVCLSSSSSAQVRLVIAYNGLGPDPTEATWGHFERRAPNEKPSIKSKCDIAKMVQSRADFRAFRMVAVLWLLGVGSLSATVALDLPRAGTGNKIIGGEEAKPHEFPFVVSLQWNYGNDSDADPMHFCGGALLSDRWVLTAAHCNISYTPNGYLEVVAGAHNLSDSERELQQRRRVTRMMPHEAYCWTVCPNDIALIRVDPPFELGEHVKPIQLPGKNETFTGKALISGWGTTAPTLEPNYPDKLQKAVLPLVDYDSCRQLWYDVSHLAETNVCAGPEDGSKSSCSADSGGPLVTMLNDHEGSVDEDPTLIGLVSWGPFPCGAPLRPNIFTGVAYFIDWIEERMMQCDRR</sequence>
<protein>
    <submittedName>
        <fullName evidence="10">Uncharacterized protein</fullName>
    </submittedName>
</protein>
<evidence type="ECO:0000256" key="9">
    <source>
        <dbReference type="ARBA" id="ARBA00024195"/>
    </source>
</evidence>
<dbReference type="SUPFAM" id="SSF50494">
    <property type="entry name" value="Trypsin-like serine proteases"/>
    <property type="match status" value="1"/>
</dbReference>
<dbReference type="PANTHER" id="PTHR24250:SF50">
    <property type="entry name" value="PEPTIDASE S1 DOMAIN-CONTAINING PROTEIN"/>
    <property type="match status" value="1"/>
</dbReference>
<dbReference type="InterPro" id="IPR001254">
    <property type="entry name" value="Trypsin_dom"/>
</dbReference>
<dbReference type="GO" id="GO:0005576">
    <property type="term" value="C:extracellular region"/>
    <property type="evidence" value="ECO:0007669"/>
    <property type="project" value="UniProtKB-SubCell"/>
</dbReference>
<dbReference type="Proteomes" id="UP000069272">
    <property type="component" value="Chromosome 2R"/>
</dbReference>
<dbReference type="Gene3D" id="2.40.10.10">
    <property type="entry name" value="Trypsin-like serine proteases"/>
    <property type="match status" value="1"/>
</dbReference>
<evidence type="ECO:0000256" key="5">
    <source>
        <dbReference type="ARBA" id="ARBA00022801"/>
    </source>
</evidence>
<dbReference type="InterPro" id="IPR009003">
    <property type="entry name" value="Peptidase_S1_PA"/>
</dbReference>
<dbReference type="PRINTS" id="PR00722">
    <property type="entry name" value="CHYMOTRYPSIN"/>
</dbReference>
<dbReference type="STRING" id="7167.A0A182FS64"/>
<dbReference type="InterPro" id="IPR043504">
    <property type="entry name" value="Peptidase_S1_PA_chymotrypsin"/>
</dbReference>
<reference evidence="10" key="2">
    <citation type="submission" date="2022-08" db="UniProtKB">
        <authorList>
            <consortium name="EnsemblMetazoa"/>
        </authorList>
    </citation>
    <scope>IDENTIFICATION</scope>
    <source>
        <strain evidence="10">STECLA/ALBI9_A</strain>
    </source>
</reference>
<accession>A0A182FS64</accession>
<evidence type="ECO:0000256" key="7">
    <source>
        <dbReference type="ARBA" id="ARBA00023145"/>
    </source>
</evidence>
<evidence type="ECO:0000256" key="8">
    <source>
        <dbReference type="ARBA" id="ARBA00023157"/>
    </source>
</evidence>
<keyword evidence="5" id="KW-0378">Hydrolase</keyword>
<evidence type="ECO:0000256" key="1">
    <source>
        <dbReference type="ARBA" id="ARBA00004613"/>
    </source>
</evidence>
<evidence type="ECO:0000256" key="2">
    <source>
        <dbReference type="ARBA" id="ARBA00022525"/>
    </source>
</evidence>
<dbReference type="SMART" id="SM00020">
    <property type="entry name" value="Tryp_SPc"/>
    <property type="match status" value="1"/>
</dbReference>
<evidence type="ECO:0000256" key="6">
    <source>
        <dbReference type="ARBA" id="ARBA00022825"/>
    </source>
</evidence>
<evidence type="ECO:0000313" key="11">
    <source>
        <dbReference type="Proteomes" id="UP000069272"/>
    </source>
</evidence>
<dbReference type="PROSITE" id="PS50240">
    <property type="entry name" value="TRYPSIN_DOM"/>
    <property type="match status" value="1"/>
</dbReference>
<name>A0A182FS64_ANOAL</name>
<organism evidence="10 11">
    <name type="scientific">Anopheles albimanus</name>
    <name type="common">New world malaria mosquito</name>
    <dbReference type="NCBI Taxonomy" id="7167"/>
    <lineage>
        <taxon>Eukaryota</taxon>
        <taxon>Metazoa</taxon>
        <taxon>Ecdysozoa</taxon>
        <taxon>Arthropoda</taxon>
        <taxon>Hexapoda</taxon>
        <taxon>Insecta</taxon>
        <taxon>Pterygota</taxon>
        <taxon>Neoptera</taxon>
        <taxon>Endopterygota</taxon>
        <taxon>Diptera</taxon>
        <taxon>Nematocera</taxon>
        <taxon>Culicoidea</taxon>
        <taxon>Culicidae</taxon>
        <taxon>Anophelinae</taxon>
        <taxon>Anopheles</taxon>
    </lineage>
</organism>
<evidence type="ECO:0000256" key="3">
    <source>
        <dbReference type="ARBA" id="ARBA00022670"/>
    </source>
</evidence>
<comment type="subcellular location">
    <subcellularLocation>
        <location evidence="1">Secreted</location>
    </subcellularLocation>
</comment>
<dbReference type="InterPro" id="IPR018114">
    <property type="entry name" value="TRYPSIN_HIS"/>
</dbReference>
<comment type="similarity">
    <text evidence="9">Belongs to the peptidase S1 family. CLIP subfamily.</text>
</comment>
<evidence type="ECO:0000256" key="4">
    <source>
        <dbReference type="ARBA" id="ARBA00022757"/>
    </source>
</evidence>
<keyword evidence="11" id="KW-1185">Reference proteome</keyword>
<dbReference type="PANTHER" id="PTHR24250">
    <property type="entry name" value="CHYMOTRYPSIN-RELATED"/>
    <property type="match status" value="1"/>
</dbReference>
<dbReference type="VEuPathDB" id="VectorBase:AALB20_035222"/>
<keyword evidence="2" id="KW-0964">Secreted</keyword>
<proteinExistence type="inferred from homology"/>
<dbReference type="FunFam" id="2.40.10.10:FF:000047">
    <property type="entry name" value="Trypsin eta"/>
    <property type="match status" value="1"/>
</dbReference>